<keyword evidence="1" id="KW-0175">Coiled coil</keyword>
<name>A0ABN9XTG7_9DINO</name>
<proteinExistence type="predicted"/>
<evidence type="ECO:0008006" key="5">
    <source>
        <dbReference type="Google" id="ProtNLM"/>
    </source>
</evidence>
<dbReference type="EMBL" id="CAUYUJ010021204">
    <property type="protein sequence ID" value="CAK0903318.1"/>
    <property type="molecule type" value="Genomic_DNA"/>
</dbReference>
<organism evidence="3 4">
    <name type="scientific">Prorocentrum cordatum</name>
    <dbReference type="NCBI Taxonomy" id="2364126"/>
    <lineage>
        <taxon>Eukaryota</taxon>
        <taxon>Sar</taxon>
        <taxon>Alveolata</taxon>
        <taxon>Dinophyceae</taxon>
        <taxon>Prorocentrales</taxon>
        <taxon>Prorocentraceae</taxon>
        <taxon>Prorocentrum</taxon>
    </lineage>
</organism>
<protein>
    <recommendedName>
        <fullName evidence="5">Reverse transcriptase domain-containing protein</fullName>
    </recommendedName>
</protein>
<feature type="region of interest" description="Disordered" evidence="2">
    <location>
        <begin position="1"/>
        <end position="24"/>
    </location>
</feature>
<feature type="region of interest" description="Disordered" evidence="2">
    <location>
        <begin position="120"/>
        <end position="143"/>
    </location>
</feature>
<dbReference type="Proteomes" id="UP001189429">
    <property type="component" value="Unassembled WGS sequence"/>
</dbReference>
<evidence type="ECO:0000313" key="4">
    <source>
        <dbReference type="Proteomes" id="UP001189429"/>
    </source>
</evidence>
<evidence type="ECO:0000256" key="2">
    <source>
        <dbReference type="SAM" id="MobiDB-lite"/>
    </source>
</evidence>
<evidence type="ECO:0000256" key="1">
    <source>
        <dbReference type="SAM" id="Coils"/>
    </source>
</evidence>
<evidence type="ECO:0000313" key="3">
    <source>
        <dbReference type="EMBL" id="CAK0903318.1"/>
    </source>
</evidence>
<feature type="coiled-coil region" evidence="1">
    <location>
        <begin position="37"/>
        <end position="71"/>
    </location>
</feature>
<dbReference type="PANTHER" id="PTHR19446">
    <property type="entry name" value="REVERSE TRANSCRIPTASES"/>
    <property type="match status" value="1"/>
</dbReference>
<comment type="caution">
    <text evidence="3">The sequence shown here is derived from an EMBL/GenBank/DDBJ whole genome shotgun (WGS) entry which is preliminary data.</text>
</comment>
<gene>
    <name evidence="3" type="ORF">PCOR1329_LOCUS79665</name>
</gene>
<keyword evidence="4" id="KW-1185">Reference proteome</keyword>
<accession>A0ABN9XTG7</accession>
<reference evidence="3" key="1">
    <citation type="submission" date="2023-10" db="EMBL/GenBank/DDBJ databases">
        <authorList>
            <person name="Chen Y."/>
            <person name="Shah S."/>
            <person name="Dougan E. K."/>
            <person name="Thang M."/>
            <person name="Chan C."/>
        </authorList>
    </citation>
    <scope>NUCLEOTIDE SEQUENCE [LARGE SCALE GENOMIC DNA]</scope>
</reference>
<feature type="compositionally biased region" description="Basic and acidic residues" evidence="2">
    <location>
        <begin position="1"/>
        <end position="17"/>
    </location>
</feature>
<sequence length="766" mass="84364">MDENKDGKKKGDSKMGEVTEQAPQWFTRCATMQNAKLDRLPTKMDDMNDKIDEAKAKTAEFDDKVINLEAELGNVKLDIEDMVTQDSMSDMMQDMLKEKMKEEGMKEMISSGLEEMVKKDGAPRVGGKRASSGAQRTTAKKSEEALERTVVVGGFERDSLGTEITDGIKAGHGDSDGNVEDSEEIFVRGRRSSIGFIRFKDAQGKKDFLTNLKNKGEVTVNGRRMWANDDKDEATRLKEKSAAKMVKVLKEFKVAVDGITDLKLGFTGVDILKVFAEHQFEVARCSRDDFAKLGLFKLAVKKAVKFTKARIRNAPASTTEEKLSACVGFLRALDRIDWKNAGRIQASCPRLRGAPVDQGAAATRAYRDLLAHVQELGHVSVKERVDELKRVRKGMPEIVYKQRKDGILSSLRRLLPGATCGLSAVRDRSGGIASEPEALATALTPYWQTAFDHKPTGSSLRRQWLDQQSDKLRVDSSDLCPTLEDVRNICELLPKSSSGPDGIHVGVYGRFADILAPVFFEIVTGMIQGAIAPPCDFNWAFLICLPKGRGDLHGGTEVHDPAGARPLSIVDASNRIIASIFRVALERKVAEWVSAPQRGFLVGRQMLRNAVDVDFAAQKISISSRKGAIVPFDFKAAFPSLSHDYMRGALEAIGLPPRHIDALRMFYKDNKRWAATDRGTPLPAAGAVSSIPNMVEWVGDRAQDAPYGGQRMVRDLRARVHRGADIIRMSSGVYALFRAVSGGGVQASAAKNARALLYLWRCRAGE</sequence>